<dbReference type="InParanoid" id="C7R9R3"/>
<evidence type="ECO:0000313" key="1">
    <source>
        <dbReference type="EMBL" id="ACV27932.1"/>
    </source>
</evidence>
<keyword evidence="2" id="KW-1185">Reference proteome</keyword>
<name>C7R9R3_KANKD</name>
<dbReference type="EMBL" id="CP001707">
    <property type="protein sequence ID" value="ACV27932.1"/>
    <property type="molecule type" value="Genomic_DNA"/>
</dbReference>
<evidence type="ECO:0008006" key="3">
    <source>
        <dbReference type="Google" id="ProtNLM"/>
    </source>
</evidence>
<dbReference type="InterPro" id="IPR021352">
    <property type="entry name" value="DUF2971"/>
</dbReference>
<dbReference type="KEGG" id="kko:Kkor_2523"/>
<reference evidence="1 2" key="1">
    <citation type="journal article" date="2009" name="Stand. Genomic Sci.">
        <title>Complete genome sequence of Kangiella koreensis type strain (SW-125).</title>
        <authorList>
            <person name="Han C."/>
            <person name="Sikorski J."/>
            <person name="Lapidus A."/>
            <person name="Nolan M."/>
            <person name="Glavina Del Rio T."/>
            <person name="Tice H."/>
            <person name="Cheng J.F."/>
            <person name="Lucas S."/>
            <person name="Chen F."/>
            <person name="Copeland A."/>
            <person name="Ivanova N."/>
            <person name="Mavromatis K."/>
            <person name="Ovchinnikova G."/>
            <person name="Pati A."/>
            <person name="Bruce D."/>
            <person name="Goodwin L."/>
            <person name="Pitluck S."/>
            <person name="Chen A."/>
            <person name="Palaniappan K."/>
            <person name="Land M."/>
            <person name="Hauser L."/>
            <person name="Chang Y.J."/>
            <person name="Jeffries C.D."/>
            <person name="Chain P."/>
            <person name="Saunders E."/>
            <person name="Brettin T."/>
            <person name="Goker M."/>
            <person name="Tindall B.J."/>
            <person name="Bristow J."/>
            <person name="Eisen J.A."/>
            <person name="Markowitz V."/>
            <person name="Hugenholtz P."/>
            <person name="Kyrpides N.C."/>
            <person name="Klenk H.P."/>
            <person name="Detter J.C."/>
        </authorList>
    </citation>
    <scope>NUCLEOTIDE SEQUENCE [LARGE SCALE GENOMIC DNA]</scope>
    <source>
        <strain evidence="2">DSM 16069 / KCTC 12182 / SW-125</strain>
    </source>
</reference>
<dbReference type="STRING" id="523791.Kkor_2523"/>
<sequence length="276" mass="32254">MNFDYIYKFHKVTDHSKKALLNRKIWLSTQESLNDPFEGVTKTIYPTDRTDLITKCVNYMTEMLCDEENLEKSHAQNIVLQRYLENPDGFLEIVLEQAKKEHNSAIEHTRNLGIYSTSADIPNDERSHIANMIMWSLYADGFKGFCIKYNAKELYRSLRELNSEDKFSYTKVNYVTQPYEVDLFSLVHKDNIAYLKALQFKHEQWEHECECRILSTSAGLKEISQNSIEAIYFGDKISEQNEIGLIEIMQQSFPNTPIFRVKLDSQSYGIRVGEKI</sequence>
<accession>C7R9R3</accession>
<dbReference type="Pfam" id="PF11185">
    <property type="entry name" value="DUF2971"/>
    <property type="match status" value="1"/>
</dbReference>
<dbReference type="eggNOG" id="ENOG503334X">
    <property type="taxonomic scope" value="Bacteria"/>
</dbReference>
<dbReference type="AlphaFoldDB" id="C7R9R3"/>
<organism evidence="1 2">
    <name type="scientific">Kangiella koreensis (strain DSM 16069 / JCM 12317 / KCTC 12182 / SW-125)</name>
    <dbReference type="NCBI Taxonomy" id="523791"/>
    <lineage>
        <taxon>Bacteria</taxon>
        <taxon>Pseudomonadati</taxon>
        <taxon>Pseudomonadota</taxon>
        <taxon>Gammaproteobacteria</taxon>
        <taxon>Kangiellales</taxon>
        <taxon>Kangiellaceae</taxon>
        <taxon>Kangiella</taxon>
    </lineage>
</organism>
<protein>
    <recommendedName>
        <fullName evidence="3">DUF2971 domain-containing protein</fullName>
    </recommendedName>
</protein>
<dbReference type="Proteomes" id="UP000001231">
    <property type="component" value="Chromosome"/>
</dbReference>
<gene>
    <name evidence="1" type="ordered locus">Kkor_2523</name>
</gene>
<dbReference type="HOGENOM" id="CLU_050666_1_0_6"/>
<proteinExistence type="predicted"/>
<dbReference type="RefSeq" id="WP_015781537.1">
    <property type="nucleotide sequence ID" value="NC_013166.1"/>
</dbReference>
<evidence type="ECO:0000313" key="2">
    <source>
        <dbReference type="Proteomes" id="UP000001231"/>
    </source>
</evidence>